<feature type="non-terminal residue" evidence="6">
    <location>
        <position position="87"/>
    </location>
</feature>
<dbReference type="Proteomes" id="UP001596137">
    <property type="component" value="Unassembled WGS sequence"/>
</dbReference>
<keyword evidence="4" id="KW-0012">Acyltransferase</keyword>
<accession>A0ABW1NXD8</accession>
<dbReference type="InterPro" id="IPR050743">
    <property type="entry name" value="2-oxoacid_DH_E2_comp"/>
</dbReference>
<evidence type="ECO:0000256" key="2">
    <source>
        <dbReference type="ARBA" id="ARBA00022679"/>
    </source>
</evidence>
<evidence type="ECO:0000256" key="4">
    <source>
        <dbReference type="ARBA" id="ARBA00023315"/>
    </source>
</evidence>
<sequence length="87" mass="9100">MARQIEVKVPDIGDFDAVPVIEVLVAVGDRVSKDQGLATLESDKATMEVPSSDAGVVRELRIKVGDRVGEGVVIAILEAEGEGDATP</sequence>
<comment type="cofactor">
    <cofactor evidence="1">
        <name>(R)-lipoate</name>
        <dbReference type="ChEBI" id="CHEBI:83088"/>
    </cofactor>
</comment>
<protein>
    <submittedName>
        <fullName evidence="6">Biotin/lipoyl-containing protein</fullName>
    </submittedName>
</protein>
<gene>
    <name evidence="6" type="ORF">ACFP1K_41210</name>
</gene>
<dbReference type="PANTHER" id="PTHR43178:SF2">
    <property type="entry name" value="DIHYDROLIPOYLLYSINE-RESIDUE ACETYLTRANSFERASE COMPONENT OF PYRUVATE DEHYDROGENASE COMPLEX"/>
    <property type="match status" value="1"/>
</dbReference>
<dbReference type="SUPFAM" id="SSF51230">
    <property type="entry name" value="Single hybrid motif"/>
    <property type="match status" value="1"/>
</dbReference>
<dbReference type="PANTHER" id="PTHR43178">
    <property type="entry name" value="DIHYDROLIPOAMIDE ACETYLTRANSFERASE COMPONENT OF PYRUVATE DEHYDROGENASE COMPLEX"/>
    <property type="match status" value="1"/>
</dbReference>
<dbReference type="CDD" id="cd06849">
    <property type="entry name" value="lipoyl_domain"/>
    <property type="match status" value="1"/>
</dbReference>
<comment type="caution">
    <text evidence="6">The sequence shown here is derived from an EMBL/GenBank/DDBJ whole genome shotgun (WGS) entry which is preliminary data.</text>
</comment>
<dbReference type="PROSITE" id="PS00189">
    <property type="entry name" value="LIPOYL"/>
    <property type="match status" value="1"/>
</dbReference>
<dbReference type="InterPro" id="IPR011053">
    <property type="entry name" value="Single_hybrid_motif"/>
</dbReference>
<keyword evidence="7" id="KW-1185">Reference proteome</keyword>
<dbReference type="InterPro" id="IPR000089">
    <property type="entry name" value="Biotin_lipoyl"/>
</dbReference>
<dbReference type="Pfam" id="PF00364">
    <property type="entry name" value="Biotin_lipoyl"/>
    <property type="match status" value="1"/>
</dbReference>
<evidence type="ECO:0000313" key="6">
    <source>
        <dbReference type="EMBL" id="MFC6087626.1"/>
    </source>
</evidence>
<dbReference type="PROSITE" id="PS50968">
    <property type="entry name" value="BIOTINYL_LIPOYL"/>
    <property type="match status" value="1"/>
</dbReference>
<keyword evidence="2" id="KW-0808">Transferase</keyword>
<dbReference type="Gene3D" id="2.40.50.100">
    <property type="match status" value="1"/>
</dbReference>
<dbReference type="InterPro" id="IPR003016">
    <property type="entry name" value="2-oxoA_DH_lipoyl-BS"/>
</dbReference>
<dbReference type="EMBL" id="JBHSRF010000219">
    <property type="protein sequence ID" value="MFC6087626.1"/>
    <property type="molecule type" value="Genomic_DNA"/>
</dbReference>
<evidence type="ECO:0000313" key="7">
    <source>
        <dbReference type="Proteomes" id="UP001596137"/>
    </source>
</evidence>
<organism evidence="6 7">
    <name type="scientific">Sphaerisporangium aureirubrum</name>
    <dbReference type="NCBI Taxonomy" id="1544736"/>
    <lineage>
        <taxon>Bacteria</taxon>
        <taxon>Bacillati</taxon>
        <taxon>Actinomycetota</taxon>
        <taxon>Actinomycetes</taxon>
        <taxon>Streptosporangiales</taxon>
        <taxon>Streptosporangiaceae</taxon>
        <taxon>Sphaerisporangium</taxon>
    </lineage>
</organism>
<name>A0ABW1NXD8_9ACTN</name>
<dbReference type="RefSeq" id="WP_380764068.1">
    <property type="nucleotide sequence ID" value="NZ_JBHSRF010000219.1"/>
</dbReference>
<proteinExistence type="predicted"/>
<evidence type="ECO:0000256" key="3">
    <source>
        <dbReference type="ARBA" id="ARBA00022823"/>
    </source>
</evidence>
<evidence type="ECO:0000256" key="1">
    <source>
        <dbReference type="ARBA" id="ARBA00001938"/>
    </source>
</evidence>
<feature type="domain" description="Lipoyl-binding" evidence="5">
    <location>
        <begin position="4"/>
        <end position="78"/>
    </location>
</feature>
<reference evidence="7" key="1">
    <citation type="journal article" date="2019" name="Int. J. Syst. Evol. Microbiol.">
        <title>The Global Catalogue of Microorganisms (GCM) 10K type strain sequencing project: providing services to taxonomists for standard genome sequencing and annotation.</title>
        <authorList>
            <consortium name="The Broad Institute Genomics Platform"/>
            <consortium name="The Broad Institute Genome Sequencing Center for Infectious Disease"/>
            <person name="Wu L."/>
            <person name="Ma J."/>
        </authorList>
    </citation>
    <scope>NUCLEOTIDE SEQUENCE [LARGE SCALE GENOMIC DNA]</scope>
    <source>
        <strain evidence="7">JCM 30346</strain>
    </source>
</reference>
<evidence type="ECO:0000259" key="5">
    <source>
        <dbReference type="PROSITE" id="PS50968"/>
    </source>
</evidence>
<keyword evidence="3" id="KW-0450">Lipoyl</keyword>